<gene>
    <name evidence="8" type="ORF">ACETWP_15500</name>
</gene>
<keyword evidence="7" id="KW-0732">Signal</keyword>
<protein>
    <submittedName>
        <fullName evidence="8">Anion permease</fullName>
    </submittedName>
</protein>
<keyword evidence="3 6" id="KW-0812">Transmembrane</keyword>
<evidence type="ECO:0000313" key="8">
    <source>
        <dbReference type="EMBL" id="MFB0835994.1"/>
    </source>
</evidence>
<feature type="transmembrane region" description="Helical" evidence="6">
    <location>
        <begin position="312"/>
        <end position="333"/>
    </location>
</feature>
<keyword evidence="9" id="KW-1185">Reference proteome</keyword>
<name>A0ABV4UQQ2_9MICC</name>
<evidence type="ECO:0000256" key="2">
    <source>
        <dbReference type="ARBA" id="ARBA00022448"/>
    </source>
</evidence>
<evidence type="ECO:0000256" key="7">
    <source>
        <dbReference type="SAM" id="SignalP"/>
    </source>
</evidence>
<keyword evidence="2" id="KW-0813">Transport</keyword>
<reference evidence="8 9" key="1">
    <citation type="submission" date="2024-09" db="EMBL/GenBank/DDBJ databases">
        <authorList>
            <person name="Salinas-Garcia M.A."/>
            <person name="Prieme A."/>
        </authorList>
    </citation>
    <scope>NUCLEOTIDE SEQUENCE [LARGE SCALE GENOMIC DNA]</scope>
    <source>
        <strain evidence="8 9">DSM 21081</strain>
    </source>
</reference>
<evidence type="ECO:0000313" key="9">
    <source>
        <dbReference type="Proteomes" id="UP001575652"/>
    </source>
</evidence>
<dbReference type="InterPro" id="IPR001204">
    <property type="entry name" value="Phos_transporter"/>
</dbReference>
<evidence type="ECO:0000256" key="3">
    <source>
        <dbReference type="ARBA" id="ARBA00022692"/>
    </source>
</evidence>
<accession>A0ABV4UQQ2</accession>
<keyword evidence="5 6" id="KW-0472">Membrane</keyword>
<feature type="transmembrane region" description="Helical" evidence="6">
    <location>
        <begin position="107"/>
        <end position="124"/>
    </location>
</feature>
<dbReference type="Pfam" id="PF01384">
    <property type="entry name" value="PHO4"/>
    <property type="match status" value="1"/>
</dbReference>
<comment type="subcellular location">
    <subcellularLocation>
        <location evidence="1">Membrane</location>
        <topology evidence="1">Multi-pass membrane protein</topology>
    </subcellularLocation>
</comment>
<evidence type="ECO:0000256" key="1">
    <source>
        <dbReference type="ARBA" id="ARBA00004141"/>
    </source>
</evidence>
<dbReference type="Proteomes" id="UP001575652">
    <property type="component" value="Unassembled WGS sequence"/>
</dbReference>
<keyword evidence="4 6" id="KW-1133">Transmembrane helix</keyword>
<feature type="transmembrane region" description="Helical" evidence="6">
    <location>
        <begin position="222"/>
        <end position="244"/>
    </location>
</feature>
<comment type="caution">
    <text evidence="8">The sequence shown here is derived from an EMBL/GenBank/DDBJ whole genome shotgun (WGS) entry which is preliminary data.</text>
</comment>
<feature type="transmembrane region" description="Helical" evidence="6">
    <location>
        <begin position="78"/>
        <end position="101"/>
    </location>
</feature>
<feature type="signal peptide" evidence="7">
    <location>
        <begin position="1"/>
        <end position="17"/>
    </location>
</feature>
<dbReference type="EMBL" id="JBHDLJ010000016">
    <property type="protein sequence ID" value="MFB0835994.1"/>
    <property type="molecule type" value="Genomic_DNA"/>
</dbReference>
<dbReference type="PANTHER" id="PTHR11101:SF80">
    <property type="entry name" value="PHOSPHATE TRANSPORTER"/>
    <property type="match status" value="1"/>
</dbReference>
<feature type="transmembrane region" description="Helical" evidence="6">
    <location>
        <begin position="41"/>
        <end position="66"/>
    </location>
</feature>
<feature type="chain" id="PRO_5046593935" evidence="7">
    <location>
        <begin position="18"/>
        <end position="338"/>
    </location>
</feature>
<sequence>MVALLLPLVLAATCAFAFLNGFRDVSNSVASAVRTRALTPTAAVLAAAFFTFTGTMLSTSFGTYLVSAVELNVPDAALGLGILLAALVAAGGWGLFCWWRGVPTSSTHAVISALAGASGASALLGGDGVRGAATMLLLGVALPLLVTPLLAYGVSYLLVFPATWLLRHSTSGDGNRIGRAGQAISACAVSLGHGLQDGQRTGALITLALVTAHATAPGEIPFWAQLTAAAFLAAGTLGGGWRIAHTLAYRLVTIDPLRGMTAQTVSASMLFVGAMLLHLPLSTTQAVTGAIVGSGANQRFETVMWRNVLAVVTYWIAAPVVCAVLAGVLFLSLHPLLV</sequence>
<proteinExistence type="predicted"/>
<feature type="transmembrane region" description="Helical" evidence="6">
    <location>
        <begin position="265"/>
        <end position="292"/>
    </location>
</feature>
<organism evidence="8 9">
    <name type="scientific">Arthrobacter halodurans</name>
    <dbReference type="NCBI Taxonomy" id="516699"/>
    <lineage>
        <taxon>Bacteria</taxon>
        <taxon>Bacillati</taxon>
        <taxon>Actinomycetota</taxon>
        <taxon>Actinomycetes</taxon>
        <taxon>Micrococcales</taxon>
        <taxon>Micrococcaceae</taxon>
        <taxon>Arthrobacter</taxon>
    </lineage>
</organism>
<dbReference type="PANTHER" id="PTHR11101">
    <property type="entry name" value="PHOSPHATE TRANSPORTER"/>
    <property type="match status" value="1"/>
</dbReference>
<evidence type="ECO:0000256" key="5">
    <source>
        <dbReference type="ARBA" id="ARBA00023136"/>
    </source>
</evidence>
<dbReference type="RefSeq" id="WP_373973171.1">
    <property type="nucleotide sequence ID" value="NZ_JBHDLJ010000016.1"/>
</dbReference>
<feature type="transmembrane region" description="Helical" evidence="6">
    <location>
        <begin position="136"/>
        <end position="159"/>
    </location>
</feature>
<evidence type="ECO:0000256" key="4">
    <source>
        <dbReference type="ARBA" id="ARBA00022989"/>
    </source>
</evidence>
<evidence type="ECO:0000256" key="6">
    <source>
        <dbReference type="SAM" id="Phobius"/>
    </source>
</evidence>